<dbReference type="Proteomes" id="UP001152799">
    <property type="component" value="Chromosome 6"/>
</dbReference>
<reference evidence="1" key="1">
    <citation type="submission" date="2022-01" db="EMBL/GenBank/DDBJ databases">
        <authorList>
            <person name="King R."/>
        </authorList>
    </citation>
    <scope>NUCLEOTIDE SEQUENCE</scope>
</reference>
<sequence length="371" mass="42271">MKSHPDKPFKTYAPFGIATKRFTDVGFHPNLDKSGALKREITKLGPASFHPKMVQCTAKKAGGVSWAEKVEIEEFSKFLGFRNAKILNERQFAKTMRGPGSTEVDENLYRRKSHLAKDNVGFGSGPRISKYIHGQEAPPPQTYFRKVTESFEPSKKTFSETPTFEWDGFFDRFTPSIRSYHLPSNLYNPIDNKCTADITKKVVSTRGPYDGFTGPRNNTTIKNHFSPPAFRVPDTFYVQPSSLQHLLKHPSKGTSGVFLKNRRFPRKPTVRHMLNDLSLCFRNPNDPGPAHYSLKQQTIKTCPPSKYPFNSSNVNARRPVDWRVSPGPGRYNPTPAQCIKKMKDGAIRKSWVFLSTAKREFIKVEKYGFRE</sequence>
<organism evidence="1 2">
    <name type="scientific">Ceutorhynchus assimilis</name>
    <name type="common">cabbage seed weevil</name>
    <dbReference type="NCBI Taxonomy" id="467358"/>
    <lineage>
        <taxon>Eukaryota</taxon>
        <taxon>Metazoa</taxon>
        <taxon>Ecdysozoa</taxon>
        <taxon>Arthropoda</taxon>
        <taxon>Hexapoda</taxon>
        <taxon>Insecta</taxon>
        <taxon>Pterygota</taxon>
        <taxon>Neoptera</taxon>
        <taxon>Endopterygota</taxon>
        <taxon>Coleoptera</taxon>
        <taxon>Polyphaga</taxon>
        <taxon>Cucujiformia</taxon>
        <taxon>Curculionidae</taxon>
        <taxon>Ceutorhynchinae</taxon>
        <taxon>Ceutorhynchus</taxon>
    </lineage>
</organism>
<evidence type="ECO:0000313" key="1">
    <source>
        <dbReference type="EMBL" id="CAG9770159.1"/>
    </source>
</evidence>
<dbReference type="OrthoDB" id="6275292at2759"/>
<evidence type="ECO:0008006" key="3">
    <source>
        <dbReference type="Google" id="ProtNLM"/>
    </source>
</evidence>
<proteinExistence type="predicted"/>
<gene>
    <name evidence="1" type="ORF">CEUTPL_LOCUS10616</name>
</gene>
<dbReference type="PANTHER" id="PTHR34914">
    <property type="entry name" value="LYMPHOCYTE EXPANSION MOLECULE"/>
    <property type="match status" value="1"/>
</dbReference>
<name>A0A9N9MTK7_9CUCU</name>
<keyword evidence="2" id="KW-1185">Reference proteome</keyword>
<protein>
    <recommendedName>
        <fullName evidence="3">Lymphocyte expansion molecule</fullName>
    </recommendedName>
</protein>
<evidence type="ECO:0000313" key="2">
    <source>
        <dbReference type="Proteomes" id="UP001152799"/>
    </source>
</evidence>
<dbReference type="EMBL" id="OU892282">
    <property type="protein sequence ID" value="CAG9770159.1"/>
    <property type="molecule type" value="Genomic_DNA"/>
</dbReference>
<dbReference type="PANTHER" id="PTHR34914:SF1">
    <property type="entry name" value="LYMPHOCYTE EXPANSION MOLECULE"/>
    <property type="match status" value="1"/>
</dbReference>
<dbReference type="InterPro" id="IPR033557">
    <property type="entry name" value="CIMAP2"/>
</dbReference>
<dbReference type="AlphaFoldDB" id="A0A9N9MTK7"/>
<accession>A0A9N9MTK7</accession>